<gene>
    <name evidence="2" type="ORF">SCF082_LOCUS8599</name>
</gene>
<evidence type="ECO:0000313" key="3">
    <source>
        <dbReference type="Proteomes" id="UP001642464"/>
    </source>
</evidence>
<feature type="compositionally biased region" description="Basic and acidic residues" evidence="1">
    <location>
        <begin position="36"/>
        <end position="48"/>
    </location>
</feature>
<dbReference type="Proteomes" id="UP001642464">
    <property type="component" value="Unassembled WGS sequence"/>
</dbReference>
<feature type="compositionally biased region" description="Low complexity" evidence="1">
    <location>
        <begin position="156"/>
        <end position="187"/>
    </location>
</feature>
<evidence type="ECO:0000313" key="2">
    <source>
        <dbReference type="EMBL" id="CAK9005448.1"/>
    </source>
</evidence>
<feature type="region of interest" description="Disordered" evidence="1">
    <location>
        <begin position="145"/>
        <end position="205"/>
    </location>
</feature>
<feature type="region of interest" description="Disordered" evidence="1">
    <location>
        <begin position="1"/>
        <end position="118"/>
    </location>
</feature>
<comment type="caution">
    <text evidence="2">The sequence shown here is derived from an EMBL/GenBank/DDBJ whole genome shotgun (WGS) entry which is preliminary data.</text>
</comment>
<proteinExistence type="predicted"/>
<organism evidence="2 3">
    <name type="scientific">Durusdinium trenchii</name>
    <dbReference type="NCBI Taxonomy" id="1381693"/>
    <lineage>
        <taxon>Eukaryota</taxon>
        <taxon>Sar</taxon>
        <taxon>Alveolata</taxon>
        <taxon>Dinophyceae</taxon>
        <taxon>Suessiales</taxon>
        <taxon>Symbiodiniaceae</taxon>
        <taxon>Durusdinium</taxon>
    </lineage>
</organism>
<sequence>MAEQVDPQATTSDTSATSSDSSDTVVSNKTINEGQWRPKELARMRDNDADCTNVPKASRLSTSEASGYQANDPIKLEQEPPIDIPIEPAKSPEYDPFATIPSTPKPDEASMFSKPKPDEASCWPKPILDARVQPPSLFFAKRSPMGNVAPPPEPLSPASSQFLQSPKAYPRAASAAAPPDHSMASSSGPCVGQAMPEPSDHHGSKKTGWKAKLVFFAVLWDAKDWATTDAIVRKFQADLAKHPLQPNQAWGRSAQQLADHYAAGHWDAVASLLETMKANLHFARECTRTQNIMNRHGSDARRPDWFDL</sequence>
<protein>
    <submittedName>
        <fullName evidence="2">Uncharacterized protein</fullName>
    </submittedName>
</protein>
<name>A0ABP0IS87_9DINO</name>
<keyword evidence="3" id="KW-1185">Reference proteome</keyword>
<dbReference type="EMBL" id="CAXAMM010004946">
    <property type="protein sequence ID" value="CAK9005448.1"/>
    <property type="molecule type" value="Genomic_DNA"/>
</dbReference>
<evidence type="ECO:0000256" key="1">
    <source>
        <dbReference type="SAM" id="MobiDB-lite"/>
    </source>
</evidence>
<accession>A0ABP0IS87</accession>
<feature type="compositionally biased region" description="Low complexity" evidence="1">
    <location>
        <begin position="79"/>
        <end position="88"/>
    </location>
</feature>
<reference evidence="2 3" key="1">
    <citation type="submission" date="2024-02" db="EMBL/GenBank/DDBJ databases">
        <authorList>
            <person name="Chen Y."/>
            <person name="Shah S."/>
            <person name="Dougan E. K."/>
            <person name="Thang M."/>
            <person name="Chan C."/>
        </authorList>
    </citation>
    <scope>NUCLEOTIDE SEQUENCE [LARGE SCALE GENOMIC DNA]</scope>
</reference>
<feature type="compositionally biased region" description="Low complexity" evidence="1">
    <location>
        <begin position="9"/>
        <end position="27"/>
    </location>
</feature>
<feature type="compositionally biased region" description="Polar residues" evidence="1">
    <location>
        <begin position="59"/>
        <end position="69"/>
    </location>
</feature>